<keyword evidence="3" id="KW-1185">Reference proteome</keyword>
<feature type="domain" description="Peptidase M28" evidence="1">
    <location>
        <begin position="173"/>
        <end position="364"/>
    </location>
</feature>
<dbReference type="InterPro" id="IPR007484">
    <property type="entry name" value="Peptidase_M28"/>
</dbReference>
<protein>
    <submittedName>
        <fullName evidence="2">Peptidase family M28</fullName>
    </submittedName>
</protein>
<dbReference type="GO" id="GO:0006508">
    <property type="term" value="P:proteolysis"/>
    <property type="evidence" value="ECO:0007669"/>
    <property type="project" value="InterPro"/>
</dbReference>
<reference evidence="3" key="1">
    <citation type="submission" date="2016-10" db="EMBL/GenBank/DDBJ databases">
        <authorList>
            <person name="Varghese N."/>
            <person name="Submissions S."/>
        </authorList>
    </citation>
    <scope>NUCLEOTIDE SEQUENCE [LARGE SCALE GENOMIC DNA]</scope>
    <source>
        <strain evidence="3">DSM 19110</strain>
    </source>
</reference>
<dbReference type="PANTHER" id="PTHR12147:SF26">
    <property type="entry name" value="PEPTIDASE M28 DOMAIN-CONTAINING PROTEIN"/>
    <property type="match status" value="1"/>
</dbReference>
<dbReference type="SUPFAM" id="SSF53187">
    <property type="entry name" value="Zn-dependent exopeptidases"/>
    <property type="match status" value="1"/>
</dbReference>
<organism evidence="2 3">
    <name type="scientific">Pedobacter steynii</name>
    <dbReference type="NCBI Taxonomy" id="430522"/>
    <lineage>
        <taxon>Bacteria</taxon>
        <taxon>Pseudomonadati</taxon>
        <taxon>Bacteroidota</taxon>
        <taxon>Sphingobacteriia</taxon>
        <taxon>Sphingobacteriales</taxon>
        <taxon>Sphingobacteriaceae</taxon>
        <taxon>Pedobacter</taxon>
    </lineage>
</organism>
<sequence length="372" mass="41164">MVLSTPVLSQDLQTARALLDTLTSKAMWGRGYTKNGMSKAADFISTSFKAYGLTPMDGETFKQPFSYPANTFPGKMNLRINGKTLVPGKDFIVMPESKGQEGQGKLFQKDSVTFINPEKRIILVLKDKLTWSVAPEQADYTGIEVLKTAISDQPETIELSIENQFNPEFQAANICGMVKGTSKPDSILVLSAHYDHLGGMGSDVYFPGANDNASGISFLMTLAQHYARHPQPYSIAFICFAGEENGLAGSKYFVEHPLLDLGKIKFLTNVDMVGTGETGITVVNASIHSKEFALLQQLNDKNKYLVKINPRGKAANSDHYFFTEKGVPAFFIYTQGGISAYHDVNDLAKTLPFTEYKDLFSLFLDFYKELMK</sequence>
<name>A0A1H0DRK2_9SPHI</name>
<dbReference type="Pfam" id="PF04389">
    <property type="entry name" value="Peptidase_M28"/>
    <property type="match status" value="1"/>
</dbReference>
<dbReference type="PANTHER" id="PTHR12147">
    <property type="entry name" value="METALLOPEPTIDASE M28 FAMILY MEMBER"/>
    <property type="match status" value="1"/>
</dbReference>
<gene>
    <name evidence="2" type="ORF">SAMN05421820_10979</name>
</gene>
<evidence type="ECO:0000313" key="3">
    <source>
        <dbReference type="Proteomes" id="UP000183200"/>
    </source>
</evidence>
<evidence type="ECO:0000313" key="2">
    <source>
        <dbReference type="EMBL" id="SDN72686.1"/>
    </source>
</evidence>
<evidence type="ECO:0000259" key="1">
    <source>
        <dbReference type="Pfam" id="PF04389"/>
    </source>
</evidence>
<dbReference type="Gene3D" id="3.40.630.10">
    <property type="entry name" value="Zn peptidases"/>
    <property type="match status" value="1"/>
</dbReference>
<dbReference type="GO" id="GO:0008235">
    <property type="term" value="F:metalloexopeptidase activity"/>
    <property type="evidence" value="ECO:0007669"/>
    <property type="project" value="InterPro"/>
</dbReference>
<dbReference type="Proteomes" id="UP000183200">
    <property type="component" value="Unassembled WGS sequence"/>
</dbReference>
<dbReference type="STRING" id="430522.BFS30_05730"/>
<dbReference type="InterPro" id="IPR045175">
    <property type="entry name" value="M28_fam"/>
</dbReference>
<dbReference type="AlphaFoldDB" id="A0A1H0DRK2"/>
<proteinExistence type="predicted"/>
<dbReference type="EMBL" id="FNGY01000009">
    <property type="protein sequence ID" value="SDN72686.1"/>
    <property type="molecule type" value="Genomic_DNA"/>
</dbReference>
<accession>A0A1H0DRK2</accession>